<dbReference type="InterPro" id="IPR010994">
    <property type="entry name" value="RuvA_2-like"/>
</dbReference>
<dbReference type="PANTHER" id="PTHR21180:SF32">
    <property type="entry name" value="ENDONUCLEASE_EXONUCLEASE_PHOSPHATASE FAMILY DOMAIN-CONTAINING PROTEIN 1"/>
    <property type="match status" value="1"/>
</dbReference>
<dbReference type="Proteomes" id="UP001056819">
    <property type="component" value="Chromosome"/>
</dbReference>
<dbReference type="GO" id="GO:0015628">
    <property type="term" value="P:protein secretion by the type II secretion system"/>
    <property type="evidence" value="ECO:0007669"/>
    <property type="project" value="TreeGrafter"/>
</dbReference>
<keyword evidence="1" id="KW-0732">Signal</keyword>
<organism evidence="3 4">
    <name type="scientific">Conchiformibius steedae DSM 2580</name>
    <dbReference type="NCBI Taxonomy" id="1121352"/>
    <lineage>
        <taxon>Bacteria</taxon>
        <taxon>Pseudomonadati</taxon>
        <taxon>Pseudomonadota</taxon>
        <taxon>Betaproteobacteria</taxon>
        <taxon>Neisseriales</taxon>
        <taxon>Neisseriaceae</taxon>
        <taxon>Conchiformibius</taxon>
    </lineage>
</organism>
<evidence type="ECO:0000313" key="3">
    <source>
        <dbReference type="EMBL" id="URD67046.1"/>
    </source>
</evidence>
<dbReference type="GO" id="GO:0015627">
    <property type="term" value="C:type II protein secretion system complex"/>
    <property type="evidence" value="ECO:0007669"/>
    <property type="project" value="TreeGrafter"/>
</dbReference>
<dbReference type="Gene3D" id="1.10.150.280">
    <property type="entry name" value="AF1531-like domain"/>
    <property type="match status" value="1"/>
</dbReference>
<feature type="signal peptide" evidence="1">
    <location>
        <begin position="1"/>
        <end position="19"/>
    </location>
</feature>
<dbReference type="SUPFAM" id="SSF47781">
    <property type="entry name" value="RuvA domain 2-like"/>
    <property type="match status" value="1"/>
</dbReference>
<proteinExistence type="predicted"/>
<dbReference type="PANTHER" id="PTHR21180">
    <property type="entry name" value="ENDONUCLEASE/EXONUCLEASE/PHOSPHATASE FAMILY DOMAIN-CONTAINING PROTEIN 1"/>
    <property type="match status" value="1"/>
</dbReference>
<dbReference type="EMBL" id="CP097501">
    <property type="protein sequence ID" value="URD67046.1"/>
    <property type="molecule type" value="Genomic_DNA"/>
</dbReference>
<dbReference type="InterPro" id="IPR003583">
    <property type="entry name" value="Hlx-hairpin-Hlx_DNA-bd_motif"/>
</dbReference>
<feature type="domain" description="Helix-hairpin-helix DNA-binding motif class 1" evidence="2">
    <location>
        <begin position="30"/>
        <end position="49"/>
    </location>
</feature>
<feature type="domain" description="Helix-hairpin-helix DNA-binding motif class 1" evidence="2">
    <location>
        <begin position="60"/>
        <end position="79"/>
    </location>
</feature>
<accession>A0AAE9HV33</accession>
<protein>
    <submittedName>
        <fullName evidence="3">ComEA family DNA-binding protein</fullName>
    </submittedName>
</protein>
<dbReference type="GO" id="GO:0003677">
    <property type="term" value="F:DNA binding"/>
    <property type="evidence" value="ECO:0007669"/>
    <property type="project" value="UniProtKB-KW"/>
</dbReference>
<evidence type="ECO:0000259" key="2">
    <source>
        <dbReference type="SMART" id="SM00278"/>
    </source>
</evidence>
<evidence type="ECO:0000313" key="4">
    <source>
        <dbReference type="Proteomes" id="UP001056819"/>
    </source>
</evidence>
<keyword evidence="3" id="KW-0238">DNA-binding</keyword>
<dbReference type="InterPro" id="IPR051675">
    <property type="entry name" value="Endo/Exo/Phosphatase_dom_1"/>
</dbReference>
<dbReference type="SMART" id="SM00278">
    <property type="entry name" value="HhH1"/>
    <property type="match status" value="2"/>
</dbReference>
<feature type="chain" id="PRO_5042025524" evidence="1">
    <location>
        <begin position="20"/>
        <end position="112"/>
    </location>
</feature>
<dbReference type="Pfam" id="PF12836">
    <property type="entry name" value="HHH_3"/>
    <property type="match status" value="1"/>
</dbReference>
<reference evidence="3" key="1">
    <citation type="submission" date="2022-05" db="EMBL/GenBank/DDBJ databases">
        <title>Alysiella filiformis genome sequencing.</title>
        <authorList>
            <person name="Viehboeck T."/>
        </authorList>
    </citation>
    <scope>NUCLEOTIDE SEQUENCE</scope>
    <source>
        <strain evidence="3">DSM 2580</strain>
    </source>
</reference>
<dbReference type="InterPro" id="IPR004509">
    <property type="entry name" value="Competence_ComEA_HhH"/>
</dbReference>
<dbReference type="RefSeq" id="WP_246327839.1">
    <property type="nucleotide sequence ID" value="NZ_CP097501.1"/>
</dbReference>
<dbReference type="GO" id="GO:0006281">
    <property type="term" value="P:DNA repair"/>
    <property type="evidence" value="ECO:0007669"/>
    <property type="project" value="InterPro"/>
</dbReference>
<gene>
    <name evidence="3" type="ORF">LNQ82_07555</name>
</gene>
<name>A0AAE9HV33_9NEIS</name>
<dbReference type="NCBIfam" id="TIGR00426">
    <property type="entry name" value="competence protein ComEA helix-hairpin-helix repeat region"/>
    <property type="match status" value="1"/>
</dbReference>
<sequence>MMKKILLAIWMAFSFSWAAAQVDINKATAAELLTLKGIGEKKAADIIAYREQNGGFRSVDELKNVKGIGQKTVDKLRSEITVSGVAVKPTTARSTQQKGRRIAVPATDKYRY</sequence>
<dbReference type="AlphaFoldDB" id="A0AAE9HV33"/>
<evidence type="ECO:0000256" key="1">
    <source>
        <dbReference type="SAM" id="SignalP"/>
    </source>
</evidence>